<proteinExistence type="predicted"/>
<organism evidence="2 3">
    <name type="scientific">Aeromonas sobria</name>
    <dbReference type="NCBI Taxonomy" id="646"/>
    <lineage>
        <taxon>Bacteria</taxon>
        <taxon>Pseudomonadati</taxon>
        <taxon>Pseudomonadota</taxon>
        <taxon>Gammaproteobacteria</taxon>
        <taxon>Aeromonadales</taxon>
        <taxon>Aeromonadaceae</taxon>
        <taxon>Aeromonas</taxon>
    </lineage>
</organism>
<protein>
    <submittedName>
        <fullName evidence="2">Glycosyltransferase</fullName>
    </submittedName>
</protein>
<dbReference type="GO" id="GO:0016740">
    <property type="term" value="F:transferase activity"/>
    <property type="evidence" value="ECO:0007669"/>
    <property type="project" value="UniProtKB-KW"/>
</dbReference>
<dbReference type="AlphaFoldDB" id="A0A2N3IN70"/>
<dbReference type="PANTHER" id="PTHR12526">
    <property type="entry name" value="GLYCOSYLTRANSFERASE"/>
    <property type="match status" value="1"/>
</dbReference>
<dbReference type="CDD" id="cd03811">
    <property type="entry name" value="GT4_GT28_WabH-like"/>
    <property type="match status" value="1"/>
</dbReference>
<dbReference type="Proteomes" id="UP000233467">
    <property type="component" value="Unassembled WGS sequence"/>
</dbReference>
<dbReference type="RefSeq" id="WP_101326545.1">
    <property type="nucleotide sequence ID" value="NZ_NQMM01000061.1"/>
</dbReference>
<evidence type="ECO:0000259" key="1">
    <source>
        <dbReference type="Pfam" id="PF00534"/>
    </source>
</evidence>
<dbReference type="Pfam" id="PF00534">
    <property type="entry name" value="Glycos_transf_1"/>
    <property type="match status" value="1"/>
</dbReference>
<dbReference type="Gene3D" id="3.40.50.2000">
    <property type="entry name" value="Glycogen Phosphorylase B"/>
    <property type="match status" value="2"/>
</dbReference>
<dbReference type="InterPro" id="IPR001296">
    <property type="entry name" value="Glyco_trans_1"/>
</dbReference>
<feature type="domain" description="Glycosyl transferase family 1" evidence="1">
    <location>
        <begin position="191"/>
        <end position="348"/>
    </location>
</feature>
<comment type="caution">
    <text evidence="2">The sequence shown here is derived from an EMBL/GenBank/DDBJ whole genome shotgun (WGS) entry which is preliminary data.</text>
</comment>
<evidence type="ECO:0000313" key="3">
    <source>
        <dbReference type="Proteomes" id="UP000233467"/>
    </source>
</evidence>
<dbReference type="EMBL" id="NQMM01000061">
    <property type="protein sequence ID" value="PKQ72321.1"/>
    <property type="molecule type" value="Genomic_DNA"/>
</dbReference>
<keyword evidence="2" id="KW-0808">Transferase</keyword>
<reference evidence="2 3" key="1">
    <citation type="journal article" date="2017" name="Front. Microbiol.">
        <title>Strong Genomic and Phenotypic Heterogeneity in the Aeromonas sobria Species Complex.</title>
        <authorList>
            <person name="Gauthier J."/>
            <person name="Vincent A.T."/>
            <person name="Charette S.J."/>
            <person name="Derome N."/>
        </authorList>
    </citation>
    <scope>NUCLEOTIDE SEQUENCE [LARGE SCALE GENOMIC DNA]</scope>
    <source>
        <strain evidence="2 3">TM18</strain>
    </source>
</reference>
<name>A0A2N3IN70_AERSO</name>
<sequence length="394" mass="44280">MKKKVLFIMETLGGGGAEKVLIETLKRLDFSKYAITLLLLRCEGVYLSQVPKNVTVKFLLPNEPSSWFQRRILFSIKKRWWNFVINTKWLANIVFSERYDVGIAFLEGNSSLLLSHLNSIVRKIAWVHIDLLCHQILPRKVEHIVYKTMDNIVCVSKGAQHALLKLYPEVKPYTQVVYNPVDIEDIMRKSREHIDSEEQIKVIAIGRLCNAQKGFDILLTAHKINIDAGVKYHLTILGEGDDRDGLESFININNIGNSTSLLGFKENPYPFLADSDLFVMSSHYEGYPVVLVEAMALGKAIVSTDCTGPNEALDGGKYGVLVPVGDENALALAIRQMVENKNMLSKYGSLSKDRAKIFNLRESMRQIELLLDGDSKYSSSYALHADLVNGRSAG</sequence>
<dbReference type="PANTHER" id="PTHR12526:SF630">
    <property type="entry name" value="GLYCOSYLTRANSFERASE"/>
    <property type="match status" value="1"/>
</dbReference>
<keyword evidence="3" id="KW-1185">Reference proteome</keyword>
<evidence type="ECO:0000313" key="2">
    <source>
        <dbReference type="EMBL" id="PKQ72321.1"/>
    </source>
</evidence>
<accession>A0A2N3IN70</accession>
<dbReference type="SUPFAM" id="SSF53756">
    <property type="entry name" value="UDP-Glycosyltransferase/glycogen phosphorylase"/>
    <property type="match status" value="1"/>
</dbReference>
<gene>
    <name evidence="2" type="ORF">CJP16_21585</name>
</gene>